<name>A0A699K708_TANCI</name>
<sequence>MLQSNLSLHLLSPWDSDSLMEEIDLSFTPDDPMPPGIEEDDYDSKRDMLIFEEWLSNDSLSTPQNESFHFDIPSFSRPPANHWMMIQEF</sequence>
<dbReference type="EMBL" id="BKCJ010486918">
    <property type="protein sequence ID" value="GFA78238.1"/>
    <property type="molecule type" value="Genomic_DNA"/>
</dbReference>
<comment type="caution">
    <text evidence="1">The sequence shown here is derived from an EMBL/GenBank/DDBJ whole genome shotgun (WGS) entry which is preliminary data.</text>
</comment>
<dbReference type="AlphaFoldDB" id="A0A699K708"/>
<gene>
    <name evidence="1" type="ORF">Tci_650210</name>
</gene>
<organism evidence="1">
    <name type="scientific">Tanacetum cinerariifolium</name>
    <name type="common">Dalmatian daisy</name>
    <name type="synonym">Chrysanthemum cinerariifolium</name>
    <dbReference type="NCBI Taxonomy" id="118510"/>
    <lineage>
        <taxon>Eukaryota</taxon>
        <taxon>Viridiplantae</taxon>
        <taxon>Streptophyta</taxon>
        <taxon>Embryophyta</taxon>
        <taxon>Tracheophyta</taxon>
        <taxon>Spermatophyta</taxon>
        <taxon>Magnoliopsida</taxon>
        <taxon>eudicotyledons</taxon>
        <taxon>Gunneridae</taxon>
        <taxon>Pentapetalae</taxon>
        <taxon>asterids</taxon>
        <taxon>campanulids</taxon>
        <taxon>Asterales</taxon>
        <taxon>Asteraceae</taxon>
        <taxon>Asteroideae</taxon>
        <taxon>Anthemideae</taxon>
        <taxon>Anthemidinae</taxon>
        <taxon>Tanacetum</taxon>
    </lineage>
</organism>
<evidence type="ECO:0000313" key="1">
    <source>
        <dbReference type="EMBL" id="GFA78238.1"/>
    </source>
</evidence>
<reference evidence="1" key="1">
    <citation type="journal article" date="2019" name="Sci. Rep.">
        <title>Draft genome of Tanacetum cinerariifolium, the natural source of mosquito coil.</title>
        <authorList>
            <person name="Yamashiro T."/>
            <person name="Shiraishi A."/>
            <person name="Satake H."/>
            <person name="Nakayama K."/>
        </authorList>
    </citation>
    <scope>NUCLEOTIDE SEQUENCE</scope>
</reference>
<proteinExistence type="predicted"/>
<protein>
    <submittedName>
        <fullName evidence="1">Uncharacterized protein</fullName>
    </submittedName>
</protein>
<accession>A0A699K708</accession>